<dbReference type="Proteomes" id="UP000806522">
    <property type="component" value="Unassembled WGS sequence"/>
</dbReference>
<dbReference type="AlphaFoldDB" id="A0A9D5P271"/>
<evidence type="ECO:0000259" key="2">
    <source>
        <dbReference type="PROSITE" id="PS50943"/>
    </source>
</evidence>
<comment type="caution">
    <text evidence="3">The sequence shown here is derived from an EMBL/GenBank/DDBJ whole genome shotgun (WGS) entry which is preliminary data.</text>
</comment>
<dbReference type="SMART" id="SM00530">
    <property type="entry name" value="HTH_XRE"/>
    <property type="match status" value="1"/>
</dbReference>
<dbReference type="InterPro" id="IPR011051">
    <property type="entry name" value="RmlC_Cupin_sf"/>
</dbReference>
<dbReference type="PANTHER" id="PTHR46797:SF19">
    <property type="entry name" value="BLL2473 PROTEIN"/>
    <property type="match status" value="1"/>
</dbReference>
<keyword evidence="1" id="KW-0238">DNA-binding</keyword>
<dbReference type="CDD" id="cd02209">
    <property type="entry name" value="cupin_XRE_C"/>
    <property type="match status" value="1"/>
</dbReference>
<sequence>MNNHSVVGAKIKGLRETKNLSIDVIAERSGLTVEQIQSIENDVNLPSLGPLIKIARALGVRLGTFMDDNDALGPIVCRAKDREKDSSISFSNGAIDARKHMEYHPLAQQKAGRHMEPFVIDINPEENPNFQLSDHEGEEFIYVMQGEVELVYGKETYHLGEGDTIYYDSIVKHHLHGAPGKSAKILAVVYIPF</sequence>
<reference evidence="3" key="1">
    <citation type="submission" date="2019-04" db="EMBL/GenBank/DDBJ databases">
        <title>Evolution of Biomass-Degrading Anaerobic Consortia Revealed by Metagenomics.</title>
        <authorList>
            <person name="Peng X."/>
        </authorList>
    </citation>
    <scope>NUCLEOTIDE SEQUENCE</scope>
    <source>
        <strain evidence="3">SIG140</strain>
    </source>
</reference>
<dbReference type="InterPro" id="IPR013096">
    <property type="entry name" value="Cupin_2"/>
</dbReference>
<dbReference type="GO" id="GO:0003700">
    <property type="term" value="F:DNA-binding transcription factor activity"/>
    <property type="evidence" value="ECO:0007669"/>
    <property type="project" value="TreeGrafter"/>
</dbReference>
<accession>A0A9D5P271</accession>
<protein>
    <submittedName>
        <fullName evidence="3">Helix-turn-helix domain-containing protein</fullName>
    </submittedName>
</protein>
<dbReference type="InterPro" id="IPR050807">
    <property type="entry name" value="TransReg_Diox_bact_type"/>
</dbReference>
<dbReference type="SUPFAM" id="SSF47413">
    <property type="entry name" value="lambda repressor-like DNA-binding domains"/>
    <property type="match status" value="1"/>
</dbReference>
<dbReference type="CDD" id="cd00093">
    <property type="entry name" value="HTH_XRE"/>
    <property type="match status" value="1"/>
</dbReference>
<dbReference type="InterPro" id="IPR010982">
    <property type="entry name" value="Lambda_DNA-bd_dom_sf"/>
</dbReference>
<name>A0A9D5P271_XYLRU</name>
<dbReference type="InterPro" id="IPR001387">
    <property type="entry name" value="Cro/C1-type_HTH"/>
</dbReference>
<dbReference type="Gene3D" id="2.60.120.10">
    <property type="entry name" value="Jelly Rolls"/>
    <property type="match status" value="1"/>
</dbReference>
<evidence type="ECO:0000313" key="4">
    <source>
        <dbReference type="Proteomes" id="UP000806522"/>
    </source>
</evidence>
<proteinExistence type="predicted"/>
<dbReference type="InterPro" id="IPR014710">
    <property type="entry name" value="RmlC-like_jellyroll"/>
</dbReference>
<dbReference type="Pfam" id="PF07883">
    <property type="entry name" value="Cupin_2"/>
    <property type="match status" value="1"/>
</dbReference>
<dbReference type="Pfam" id="PF01381">
    <property type="entry name" value="HTH_3"/>
    <property type="match status" value="1"/>
</dbReference>
<dbReference type="Gene3D" id="1.10.260.40">
    <property type="entry name" value="lambda repressor-like DNA-binding domains"/>
    <property type="match status" value="1"/>
</dbReference>
<dbReference type="PROSITE" id="PS50943">
    <property type="entry name" value="HTH_CROC1"/>
    <property type="match status" value="1"/>
</dbReference>
<dbReference type="PANTHER" id="PTHR46797">
    <property type="entry name" value="HTH-TYPE TRANSCRIPTIONAL REGULATOR"/>
    <property type="match status" value="1"/>
</dbReference>
<organism evidence="3 4">
    <name type="scientific">Xylanibacter ruminicola</name>
    <name type="common">Prevotella ruminicola</name>
    <dbReference type="NCBI Taxonomy" id="839"/>
    <lineage>
        <taxon>Bacteria</taxon>
        <taxon>Pseudomonadati</taxon>
        <taxon>Bacteroidota</taxon>
        <taxon>Bacteroidia</taxon>
        <taxon>Bacteroidales</taxon>
        <taxon>Prevotellaceae</taxon>
        <taxon>Xylanibacter</taxon>
    </lineage>
</organism>
<evidence type="ECO:0000256" key="1">
    <source>
        <dbReference type="ARBA" id="ARBA00023125"/>
    </source>
</evidence>
<gene>
    <name evidence="3" type="ORF">E7101_10890</name>
</gene>
<evidence type="ECO:0000313" key="3">
    <source>
        <dbReference type="EMBL" id="MBE6271439.1"/>
    </source>
</evidence>
<dbReference type="GO" id="GO:0005829">
    <property type="term" value="C:cytosol"/>
    <property type="evidence" value="ECO:0007669"/>
    <property type="project" value="TreeGrafter"/>
</dbReference>
<dbReference type="EMBL" id="SUYC01000012">
    <property type="protein sequence ID" value="MBE6271439.1"/>
    <property type="molecule type" value="Genomic_DNA"/>
</dbReference>
<dbReference type="SUPFAM" id="SSF51182">
    <property type="entry name" value="RmlC-like cupins"/>
    <property type="match status" value="1"/>
</dbReference>
<feature type="domain" description="HTH cro/C1-type" evidence="2">
    <location>
        <begin position="11"/>
        <end position="65"/>
    </location>
</feature>
<dbReference type="GO" id="GO:0003677">
    <property type="term" value="F:DNA binding"/>
    <property type="evidence" value="ECO:0007669"/>
    <property type="project" value="UniProtKB-KW"/>
</dbReference>